<keyword evidence="1 2" id="KW-0808">Transferase</keyword>
<dbReference type="Pfam" id="PF02458">
    <property type="entry name" value="Transferase"/>
    <property type="match status" value="1"/>
</dbReference>
<protein>
    <submittedName>
        <fullName evidence="2">Transferase family-domain-containing protein</fullName>
    </submittedName>
</protein>
<keyword evidence="3" id="KW-1185">Reference proteome</keyword>
<dbReference type="GO" id="GO:0016747">
    <property type="term" value="F:acyltransferase activity, transferring groups other than amino-acyl groups"/>
    <property type="evidence" value="ECO:0007669"/>
    <property type="project" value="TreeGrafter"/>
</dbReference>
<dbReference type="EMBL" id="MU001632">
    <property type="protein sequence ID" value="KAF2486585.1"/>
    <property type="molecule type" value="Genomic_DNA"/>
</dbReference>
<dbReference type="Gene3D" id="3.30.559.10">
    <property type="entry name" value="Chloramphenicol acetyltransferase-like domain"/>
    <property type="match status" value="2"/>
</dbReference>
<dbReference type="Proteomes" id="UP000799767">
    <property type="component" value="Unassembled WGS sequence"/>
</dbReference>
<accession>A0A6A6Q2P2</accession>
<dbReference type="PANTHER" id="PTHR31642">
    <property type="entry name" value="TRICHOTHECENE 3-O-ACETYLTRANSFERASE"/>
    <property type="match status" value="1"/>
</dbReference>
<dbReference type="RefSeq" id="XP_033593154.1">
    <property type="nucleotide sequence ID" value="XM_033738740.1"/>
</dbReference>
<sequence length="460" mass="49373">MKEHIFQLSSLDHAAERVYLRCCFCFSTTNEESDFDKISAHLTATVKRTIAHMPILAGVVRPSQAQGQAGRTEVMVKREQVNGFKPMIKILSHGEFPHTYKDLEVAGMSPAILFNDKLTPLPNLSAAESSPAFGIQANFVSGGLLVALSLHQAVADIVGFQTIITHLSSNLPTYYITDDDIHDMAVDQSRLRDRLSGSRGAKVEASAVKNTSDEGLHAVESAICGRMFAFNTKLIDGVAALVNERLLIIRKDASTTVHSSNVLFAILWKGIVRARRRASQAPAPSLAAESAVLLPVNVRKAIDPALDEGYMGNATLEIAVNHSTVNLMMPFDVGTLGAAALAIHTGIQGVNEQHIRSVIAGINAGADLADLGKKNANDAAAMKIADWSGLNVAEKGHLGLGLGKPGWVRKIGREMTADGCTVHAVKEDEGLWEVMVEIEEDVMGVLLKDDGFMAFVAHVA</sequence>
<dbReference type="InterPro" id="IPR023213">
    <property type="entry name" value="CAT-like_dom_sf"/>
</dbReference>
<dbReference type="OrthoDB" id="1862401at2759"/>
<dbReference type="PANTHER" id="PTHR31642:SF310">
    <property type="entry name" value="FATTY ALCOHOL:CAFFEOYL-COA ACYLTRANSFERASE"/>
    <property type="match status" value="1"/>
</dbReference>
<proteinExistence type="predicted"/>
<organism evidence="2 3">
    <name type="scientific">Neohortaea acidophila</name>
    <dbReference type="NCBI Taxonomy" id="245834"/>
    <lineage>
        <taxon>Eukaryota</taxon>
        <taxon>Fungi</taxon>
        <taxon>Dikarya</taxon>
        <taxon>Ascomycota</taxon>
        <taxon>Pezizomycotina</taxon>
        <taxon>Dothideomycetes</taxon>
        <taxon>Dothideomycetidae</taxon>
        <taxon>Mycosphaerellales</taxon>
        <taxon>Teratosphaeriaceae</taxon>
        <taxon>Neohortaea</taxon>
    </lineage>
</organism>
<evidence type="ECO:0000313" key="2">
    <source>
        <dbReference type="EMBL" id="KAF2486585.1"/>
    </source>
</evidence>
<dbReference type="InterPro" id="IPR050317">
    <property type="entry name" value="Plant_Fungal_Acyltransferase"/>
</dbReference>
<evidence type="ECO:0000256" key="1">
    <source>
        <dbReference type="ARBA" id="ARBA00022679"/>
    </source>
</evidence>
<gene>
    <name evidence="2" type="ORF">BDY17DRAFT_81910</name>
</gene>
<evidence type="ECO:0000313" key="3">
    <source>
        <dbReference type="Proteomes" id="UP000799767"/>
    </source>
</evidence>
<name>A0A6A6Q2P2_9PEZI</name>
<reference evidence="2" key="1">
    <citation type="journal article" date="2020" name="Stud. Mycol.">
        <title>101 Dothideomycetes genomes: a test case for predicting lifestyles and emergence of pathogens.</title>
        <authorList>
            <person name="Haridas S."/>
            <person name="Albert R."/>
            <person name="Binder M."/>
            <person name="Bloem J."/>
            <person name="Labutti K."/>
            <person name="Salamov A."/>
            <person name="Andreopoulos B."/>
            <person name="Baker S."/>
            <person name="Barry K."/>
            <person name="Bills G."/>
            <person name="Bluhm B."/>
            <person name="Cannon C."/>
            <person name="Castanera R."/>
            <person name="Culley D."/>
            <person name="Daum C."/>
            <person name="Ezra D."/>
            <person name="Gonzalez J."/>
            <person name="Henrissat B."/>
            <person name="Kuo A."/>
            <person name="Liang C."/>
            <person name="Lipzen A."/>
            <person name="Lutzoni F."/>
            <person name="Magnuson J."/>
            <person name="Mondo S."/>
            <person name="Nolan M."/>
            <person name="Ohm R."/>
            <person name="Pangilinan J."/>
            <person name="Park H.-J."/>
            <person name="Ramirez L."/>
            <person name="Alfaro M."/>
            <person name="Sun H."/>
            <person name="Tritt A."/>
            <person name="Yoshinaga Y."/>
            <person name="Zwiers L.-H."/>
            <person name="Turgeon B."/>
            <person name="Goodwin S."/>
            <person name="Spatafora J."/>
            <person name="Crous P."/>
            <person name="Grigoriev I."/>
        </authorList>
    </citation>
    <scope>NUCLEOTIDE SEQUENCE</scope>
    <source>
        <strain evidence="2">CBS 113389</strain>
    </source>
</reference>
<dbReference type="AlphaFoldDB" id="A0A6A6Q2P2"/>
<dbReference type="GeneID" id="54479741"/>